<feature type="transmembrane region" description="Helical" evidence="6">
    <location>
        <begin position="235"/>
        <end position="259"/>
    </location>
</feature>
<keyword evidence="4 6" id="KW-1133">Transmembrane helix</keyword>
<sequence>MAPAAIGPDPQGAPHRKRNVTLISAAMITDSAESGLLSALFPVIAASLGLATSALGVLIAAGRLVSVVSGPLWVFLTRYLARRTVLAIASGLWGVWAIVAAFSQDFVQLLILNTIAAAGFTAAHVFLPAIVGDSFPDAKRGRVIGWVYGALVISSSLLGPLFGQLADVPQGWRYGYVAIGVINILAGLAILLFLRDPGIGYMDGRADQHRAGTTTATDDGVSWRTVASLFRLPSYVVLIISRLLSPHPVLGAFAVVLLVEAHGLSIQVATAAFAPFGIGYLVGNIVIGYLGDIANRFSADHGRVTLLQLSQFAFGGLAFLATQVTYDGVWMYSLFFALMGAFQGWNPILNRPIVMAIVPPEQRGTAFGFMISIVESISYSVLALITGFVAGAIGTQGAVLWTIVAVVLVNGVVLTGLQVTFRRDRRALLARTETAPAAQPALAE</sequence>
<evidence type="ECO:0000256" key="3">
    <source>
        <dbReference type="ARBA" id="ARBA00022692"/>
    </source>
</evidence>
<dbReference type="InterPro" id="IPR044770">
    <property type="entry name" value="MFS_spinster-like"/>
</dbReference>
<dbReference type="AlphaFoldDB" id="Z9JU76"/>
<feature type="domain" description="Major facilitator superfamily (MFS) profile" evidence="7">
    <location>
        <begin position="19"/>
        <end position="423"/>
    </location>
</feature>
<organism evidence="8 9">
    <name type="scientific">Brachybacterium phenoliresistens</name>
    <dbReference type="NCBI Taxonomy" id="396014"/>
    <lineage>
        <taxon>Bacteria</taxon>
        <taxon>Bacillati</taxon>
        <taxon>Actinomycetota</taxon>
        <taxon>Actinomycetes</taxon>
        <taxon>Micrococcales</taxon>
        <taxon>Dermabacteraceae</taxon>
        <taxon>Brachybacterium</taxon>
    </lineage>
</organism>
<feature type="transmembrane region" description="Helical" evidence="6">
    <location>
        <begin position="271"/>
        <end position="291"/>
    </location>
</feature>
<dbReference type="PANTHER" id="PTHR23505:SF52">
    <property type="entry name" value="MAJOR FACILITATOR SUPERFAMILY PROTEIN"/>
    <property type="match status" value="1"/>
</dbReference>
<keyword evidence="5 6" id="KW-0472">Membrane</keyword>
<feature type="transmembrane region" description="Helical" evidence="6">
    <location>
        <begin position="366"/>
        <end position="393"/>
    </location>
</feature>
<dbReference type="PANTHER" id="PTHR23505">
    <property type="entry name" value="SPINSTER"/>
    <property type="match status" value="1"/>
</dbReference>
<dbReference type="GO" id="GO:0005886">
    <property type="term" value="C:plasma membrane"/>
    <property type="evidence" value="ECO:0007669"/>
    <property type="project" value="UniProtKB-SubCell"/>
</dbReference>
<proteinExistence type="predicted"/>
<evidence type="ECO:0000256" key="6">
    <source>
        <dbReference type="SAM" id="Phobius"/>
    </source>
</evidence>
<dbReference type="EMBL" id="JDYK01000008">
    <property type="protein sequence ID" value="EWS81327.1"/>
    <property type="molecule type" value="Genomic_DNA"/>
</dbReference>
<name>Z9JU76_9MICO</name>
<evidence type="ECO:0000256" key="4">
    <source>
        <dbReference type="ARBA" id="ARBA00022989"/>
    </source>
</evidence>
<gene>
    <name evidence="8" type="ORF">BF93_17345</name>
</gene>
<dbReference type="InterPro" id="IPR020846">
    <property type="entry name" value="MFS_dom"/>
</dbReference>
<dbReference type="SUPFAM" id="SSF103473">
    <property type="entry name" value="MFS general substrate transporter"/>
    <property type="match status" value="1"/>
</dbReference>
<evidence type="ECO:0000313" key="9">
    <source>
        <dbReference type="Proteomes" id="UP000023067"/>
    </source>
</evidence>
<protein>
    <submittedName>
        <fullName evidence="8">Major facilitator transporter</fullName>
    </submittedName>
</protein>
<feature type="transmembrane region" description="Helical" evidence="6">
    <location>
        <begin position="399"/>
        <end position="421"/>
    </location>
</feature>
<dbReference type="eggNOG" id="COG2814">
    <property type="taxonomic scope" value="Bacteria"/>
</dbReference>
<accession>Z9JU76</accession>
<reference evidence="8 9" key="1">
    <citation type="submission" date="2014-02" db="EMBL/GenBank/DDBJ databases">
        <title>Genome sequence of Brachybacterium phenoliresistens strain W13A50.</title>
        <authorList>
            <person name="Wang X."/>
        </authorList>
    </citation>
    <scope>NUCLEOTIDE SEQUENCE [LARGE SCALE GENOMIC DNA]</scope>
    <source>
        <strain evidence="8 9">W13A50</strain>
    </source>
</reference>
<dbReference type="GO" id="GO:0022857">
    <property type="term" value="F:transmembrane transporter activity"/>
    <property type="evidence" value="ECO:0007669"/>
    <property type="project" value="InterPro"/>
</dbReference>
<dbReference type="PATRIC" id="fig|396014.3.peg.1811"/>
<dbReference type="PROSITE" id="PS50850">
    <property type="entry name" value="MFS"/>
    <property type="match status" value="1"/>
</dbReference>
<keyword evidence="9" id="KW-1185">Reference proteome</keyword>
<feature type="transmembrane region" description="Helical" evidence="6">
    <location>
        <begin position="303"/>
        <end position="322"/>
    </location>
</feature>
<evidence type="ECO:0000256" key="1">
    <source>
        <dbReference type="ARBA" id="ARBA00004651"/>
    </source>
</evidence>
<dbReference type="InterPro" id="IPR036259">
    <property type="entry name" value="MFS_trans_sf"/>
</dbReference>
<feature type="transmembrane region" description="Helical" evidence="6">
    <location>
        <begin position="85"/>
        <end position="103"/>
    </location>
</feature>
<dbReference type="STRING" id="396014.BF93_17345"/>
<dbReference type="Gene3D" id="1.20.1250.20">
    <property type="entry name" value="MFS general substrate transporter like domains"/>
    <property type="match status" value="1"/>
</dbReference>
<comment type="subcellular location">
    <subcellularLocation>
        <location evidence="1">Cell membrane</location>
        <topology evidence="1">Multi-pass membrane protein</topology>
    </subcellularLocation>
</comment>
<evidence type="ECO:0000259" key="7">
    <source>
        <dbReference type="PROSITE" id="PS50850"/>
    </source>
</evidence>
<feature type="transmembrane region" description="Helical" evidence="6">
    <location>
        <begin position="39"/>
        <end position="65"/>
    </location>
</feature>
<evidence type="ECO:0000256" key="5">
    <source>
        <dbReference type="ARBA" id="ARBA00023136"/>
    </source>
</evidence>
<feature type="transmembrane region" description="Helical" evidence="6">
    <location>
        <begin position="143"/>
        <end position="162"/>
    </location>
</feature>
<keyword evidence="3 6" id="KW-0812">Transmembrane</keyword>
<feature type="transmembrane region" description="Helical" evidence="6">
    <location>
        <begin position="328"/>
        <end position="345"/>
    </location>
</feature>
<dbReference type="Pfam" id="PF07690">
    <property type="entry name" value="MFS_1"/>
    <property type="match status" value="1"/>
</dbReference>
<dbReference type="HOGENOM" id="CLU_598386_0_0_11"/>
<dbReference type="Proteomes" id="UP000023067">
    <property type="component" value="Unassembled WGS sequence"/>
</dbReference>
<evidence type="ECO:0000313" key="8">
    <source>
        <dbReference type="EMBL" id="EWS81327.1"/>
    </source>
</evidence>
<keyword evidence="2" id="KW-0813">Transport</keyword>
<feature type="transmembrane region" description="Helical" evidence="6">
    <location>
        <begin position="174"/>
        <end position="194"/>
    </location>
</feature>
<comment type="caution">
    <text evidence="8">The sequence shown here is derived from an EMBL/GenBank/DDBJ whole genome shotgun (WGS) entry which is preliminary data.</text>
</comment>
<feature type="transmembrane region" description="Helical" evidence="6">
    <location>
        <begin position="109"/>
        <end position="131"/>
    </location>
</feature>
<evidence type="ECO:0000256" key="2">
    <source>
        <dbReference type="ARBA" id="ARBA00022448"/>
    </source>
</evidence>
<dbReference type="InterPro" id="IPR011701">
    <property type="entry name" value="MFS"/>
</dbReference>